<evidence type="ECO:0000313" key="3">
    <source>
        <dbReference type="Proteomes" id="UP000193719"/>
    </source>
</evidence>
<dbReference type="PANTHER" id="PTHR34825">
    <property type="entry name" value="CONSERVED PROTEIN, WITH A WEAK D-GALACTARATE DEHYDRATASE/ALTRONATE HYDROLASE DOMAIN"/>
    <property type="match status" value="1"/>
</dbReference>
<reference evidence="2 3" key="2">
    <citation type="submission" date="2016-08" db="EMBL/GenBank/DDBJ databases">
        <title>Pervasive Adenine N6-methylation of Active Genes in Fungi.</title>
        <authorList>
            <consortium name="DOE Joint Genome Institute"/>
            <person name="Mondo S.J."/>
            <person name="Dannebaum R.O."/>
            <person name="Kuo R.C."/>
            <person name="Labutti K."/>
            <person name="Haridas S."/>
            <person name="Kuo A."/>
            <person name="Salamov A."/>
            <person name="Ahrendt S.R."/>
            <person name="Lipzen A."/>
            <person name="Sullivan W."/>
            <person name="Andreopoulos W.B."/>
            <person name="Clum A."/>
            <person name="Lindquist E."/>
            <person name="Daum C."/>
            <person name="Ramamoorthy G.K."/>
            <person name="Gryganskyi A."/>
            <person name="Culley D."/>
            <person name="Magnuson J.K."/>
            <person name="James T.Y."/>
            <person name="O'Malley M.A."/>
            <person name="Stajich J.E."/>
            <person name="Spatafora J.W."/>
            <person name="Visel A."/>
            <person name="Grigoriev I.V."/>
        </authorList>
    </citation>
    <scope>NUCLEOTIDE SEQUENCE [LARGE SCALE GENOMIC DNA]</scope>
    <source>
        <strain evidence="3">finn</strain>
    </source>
</reference>
<dbReference type="STRING" id="1754191.A0A1Y1UWP1"/>
<gene>
    <name evidence="2" type="ORF">BCR36DRAFT_306962</name>
</gene>
<accession>A0A1Y1UWP1</accession>
<dbReference type="InterPro" id="IPR018631">
    <property type="entry name" value="AAA-ATPase-like_dom"/>
</dbReference>
<comment type="caution">
    <text evidence="2">The sequence shown here is derived from an EMBL/GenBank/DDBJ whole genome shotgun (WGS) entry which is preliminary data.</text>
</comment>
<reference evidence="2 3" key="1">
    <citation type="submission" date="2016-08" db="EMBL/GenBank/DDBJ databases">
        <title>Genomes of anaerobic fungi encode conserved fungal cellulosomes for biomass hydrolysis.</title>
        <authorList>
            <consortium name="DOE Joint Genome Institute"/>
            <person name="Haitjema C.H."/>
            <person name="Gilmore S.P."/>
            <person name="Henske J.K."/>
            <person name="Solomon K.V."/>
            <person name="De Groot R."/>
            <person name="Kuo A."/>
            <person name="Mondo S.J."/>
            <person name="Salamov A.A."/>
            <person name="Labutti K."/>
            <person name="Zhao Z."/>
            <person name="Chiniquy J."/>
            <person name="Barry K."/>
            <person name="Brewer H.M."/>
            <person name="Purvine S.O."/>
            <person name="Wright A.T."/>
            <person name="Boxma B."/>
            <person name="Van Alen T."/>
            <person name="Hackstein J.H."/>
            <person name="Baker S.E."/>
            <person name="Grigoriev I.V."/>
            <person name="O'Malley M.A."/>
        </authorList>
    </citation>
    <scope>NUCLEOTIDE SEQUENCE [LARGE SCALE GENOMIC DNA]</scope>
    <source>
        <strain evidence="3">finn</strain>
    </source>
</reference>
<proteinExistence type="predicted"/>
<name>A0A1Y1UWP1_9FUNG</name>
<sequence length="171" mass="20454">MAFTFNSGEEDFKRLLNSNYFVDKTDFIFNLNKKINAKGNLICISRPKKFGKTSIIDMLTAYYSYSEQKTTIFNDKNISKRYINQVETRTKNKPDENNLKYLNEYNVIKLEMNEYFSRYNNFNVEEGIKRIKRAIVNSVKMKIKNFSFSDEFDISEIINDIFEETRRKIIF</sequence>
<dbReference type="OrthoDB" id="2143434at2759"/>
<organism evidence="2 3">
    <name type="scientific">Piromyces finnis</name>
    <dbReference type="NCBI Taxonomy" id="1754191"/>
    <lineage>
        <taxon>Eukaryota</taxon>
        <taxon>Fungi</taxon>
        <taxon>Fungi incertae sedis</taxon>
        <taxon>Chytridiomycota</taxon>
        <taxon>Chytridiomycota incertae sedis</taxon>
        <taxon>Neocallimastigomycetes</taxon>
        <taxon>Neocallimastigales</taxon>
        <taxon>Neocallimastigaceae</taxon>
        <taxon>Piromyces</taxon>
    </lineage>
</organism>
<protein>
    <recommendedName>
        <fullName evidence="1">AAA-ATPase-like domain-containing protein</fullName>
    </recommendedName>
</protein>
<dbReference type="Proteomes" id="UP000193719">
    <property type="component" value="Unassembled WGS sequence"/>
</dbReference>
<dbReference type="AlphaFoldDB" id="A0A1Y1UWP1"/>
<dbReference type="Pfam" id="PF09820">
    <property type="entry name" value="AAA-ATPase_like"/>
    <property type="match status" value="1"/>
</dbReference>
<keyword evidence="3" id="KW-1185">Reference proteome</keyword>
<dbReference type="EMBL" id="MCFH01000064">
    <property type="protein sequence ID" value="ORX42503.1"/>
    <property type="molecule type" value="Genomic_DNA"/>
</dbReference>
<evidence type="ECO:0000313" key="2">
    <source>
        <dbReference type="EMBL" id="ORX42503.1"/>
    </source>
</evidence>
<feature type="domain" description="AAA-ATPase-like" evidence="1">
    <location>
        <begin position="8"/>
        <end position="170"/>
    </location>
</feature>
<dbReference type="PANTHER" id="PTHR34825:SF1">
    <property type="entry name" value="AAA-ATPASE-LIKE DOMAIN-CONTAINING PROTEIN"/>
    <property type="match status" value="1"/>
</dbReference>
<evidence type="ECO:0000259" key="1">
    <source>
        <dbReference type="Pfam" id="PF09820"/>
    </source>
</evidence>